<dbReference type="EMBL" id="SWFS01000112">
    <property type="protein sequence ID" value="KAA8916297.1"/>
    <property type="molecule type" value="Genomic_DNA"/>
</dbReference>
<keyword evidence="3" id="KW-1185">Reference proteome</keyword>
<feature type="compositionally biased region" description="Basic and acidic residues" evidence="1">
    <location>
        <begin position="655"/>
        <end position="669"/>
    </location>
</feature>
<proteinExistence type="predicted"/>
<feature type="region of interest" description="Disordered" evidence="1">
    <location>
        <begin position="558"/>
        <end position="774"/>
    </location>
</feature>
<feature type="compositionally biased region" description="Polar residues" evidence="1">
    <location>
        <begin position="670"/>
        <end position="694"/>
    </location>
</feature>
<protein>
    <submittedName>
        <fullName evidence="2">Uncharacterized protein</fullName>
    </submittedName>
</protein>
<dbReference type="PANTHER" id="PTHR45716">
    <property type="entry name" value="BITESIZE, ISOFORM I"/>
    <property type="match status" value="1"/>
</dbReference>
<accession>A0A642V9R3</accession>
<gene>
    <name evidence="2" type="ORF">TRICI_001579</name>
</gene>
<name>A0A642V9R3_9ASCO</name>
<feature type="compositionally biased region" description="Basic and acidic residues" evidence="1">
    <location>
        <begin position="628"/>
        <end position="640"/>
    </location>
</feature>
<dbReference type="GO" id="GO:0006887">
    <property type="term" value="P:exocytosis"/>
    <property type="evidence" value="ECO:0007669"/>
    <property type="project" value="TreeGrafter"/>
</dbReference>
<dbReference type="GO" id="GO:0070382">
    <property type="term" value="C:exocytic vesicle"/>
    <property type="evidence" value="ECO:0007669"/>
    <property type="project" value="TreeGrafter"/>
</dbReference>
<dbReference type="GO" id="GO:0042043">
    <property type="term" value="F:neurexin family protein binding"/>
    <property type="evidence" value="ECO:0007669"/>
    <property type="project" value="TreeGrafter"/>
</dbReference>
<organism evidence="2 3">
    <name type="scientific">Trichomonascus ciferrii</name>
    <dbReference type="NCBI Taxonomy" id="44093"/>
    <lineage>
        <taxon>Eukaryota</taxon>
        <taxon>Fungi</taxon>
        <taxon>Dikarya</taxon>
        <taxon>Ascomycota</taxon>
        <taxon>Saccharomycotina</taxon>
        <taxon>Dipodascomycetes</taxon>
        <taxon>Dipodascales</taxon>
        <taxon>Trichomonascaceae</taxon>
        <taxon>Trichomonascus</taxon>
        <taxon>Trichomonascus ciferrii complex</taxon>
    </lineage>
</organism>
<feature type="compositionally biased region" description="Polar residues" evidence="1">
    <location>
        <begin position="559"/>
        <end position="574"/>
    </location>
</feature>
<dbReference type="GO" id="GO:0005886">
    <property type="term" value="C:plasma membrane"/>
    <property type="evidence" value="ECO:0007669"/>
    <property type="project" value="TreeGrafter"/>
</dbReference>
<dbReference type="VEuPathDB" id="FungiDB:TRICI_001579"/>
<sequence>MTVAEETALLDIGDVTEFIRRAFSVFELHRDHDGQGVYSRVCHRAVKANLPESDDEGENEDDEPTESPLGLFNVVRKEREGEDPVERIVLSPSDKLWAMAGVRVMLSYCGQQQDVGKALELLGLEIEDSVVNNLQRYCIDQTLSVCVGEMPPDAVKSLQAALGLGGDQLAYVLDATREHSLHPMESAERRMMFKTLYMGQLLLKANERRYLTNIAYIGYMHFNKGRDALFLVHQDTGILDYERIFIAEGYPIDHIQLERAAMELFSRSCSNETKLFNINIGEVEVFSSFPCDIYHWVDDWYVPRPYGPCKTKLPYVLTSALNRFLSALTNEKETRRRPFWKEIGEFYSGPWADLVFERYAQTQWRLPRSKPVTFGPARMPTALHLIDERGMHHTAPIPVLVQRHVCNVSLSCHYHSMSQALQKTGIVVEISAQSFLKYERFDDLFNFEYMDPPLNPRLSLDSSPLQLPIKTATTLKLLLYIYIFTNPSNFERLPSLDFADREAEFEQYWSYFESKASELMNAIITPLTVQQLQYQQEQQEKKIRRQQREFMRLSAIQDMRSSTQSEEPNPQPQLQVEPKREQSDHTSSPQNLNEDPRPQSQNEESGPQSQNEESGPQSQNEKLGPQRQNEESEPQRRNEESEPESQDEESGAKSQNEESVRQNKNEEPVRQSQSDEPEQQYQNEEQSAQPQNEAPRSENGEAHKPIKQESEEPQSIPENNETSEKEPQPAAEETKSQSVSEAKSPQESSHARTPSVGKRSSLTTRRSSKKLKLR</sequence>
<evidence type="ECO:0000313" key="3">
    <source>
        <dbReference type="Proteomes" id="UP000761534"/>
    </source>
</evidence>
<dbReference type="AlphaFoldDB" id="A0A642V9R3"/>
<feature type="compositionally biased region" description="Polar residues" evidence="1">
    <location>
        <begin position="585"/>
        <end position="621"/>
    </location>
</feature>
<dbReference type="Proteomes" id="UP000761534">
    <property type="component" value="Unassembled WGS sequence"/>
</dbReference>
<evidence type="ECO:0000313" key="2">
    <source>
        <dbReference type="EMBL" id="KAA8916297.1"/>
    </source>
</evidence>
<feature type="compositionally biased region" description="Basic and acidic residues" evidence="1">
    <location>
        <begin position="695"/>
        <end position="710"/>
    </location>
</feature>
<feature type="compositionally biased region" description="Basic and acidic residues" evidence="1">
    <location>
        <begin position="722"/>
        <end position="735"/>
    </location>
</feature>
<dbReference type="PANTHER" id="PTHR45716:SF2">
    <property type="entry name" value="BITESIZE, ISOFORM I"/>
    <property type="match status" value="1"/>
</dbReference>
<feature type="compositionally biased region" description="Polar residues" evidence="1">
    <location>
        <begin position="736"/>
        <end position="752"/>
    </location>
</feature>
<comment type="caution">
    <text evidence="2">The sequence shown here is derived from an EMBL/GenBank/DDBJ whole genome shotgun (WGS) entry which is preliminary data.</text>
</comment>
<reference evidence="2" key="1">
    <citation type="journal article" date="2019" name="G3 (Bethesda)">
        <title>Genome Assemblies of Two Rare Opportunistic Yeast Pathogens: Diutina rugosa (syn. Candida rugosa) and Trichomonascus ciferrii (syn. Candida ciferrii).</title>
        <authorList>
            <person name="Mixao V."/>
            <person name="Saus E."/>
            <person name="Hansen A.P."/>
            <person name="Lass-Florl C."/>
            <person name="Gabaldon T."/>
        </authorList>
    </citation>
    <scope>NUCLEOTIDE SEQUENCE</scope>
    <source>
        <strain evidence="2">CBS 4856</strain>
    </source>
</reference>
<evidence type="ECO:0000256" key="1">
    <source>
        <dbReference type="SAM" id="MobiDB-lite"/>
    </source>
</evidence>